<keyword evidence="1" id="KW-0548">Nucleotidyltransferase</keyword>
<protein>
    <submittedName>
        <fullName evidence="1">Nicotinate-nucleotide adenylyltransferase</fullName>
    </submittedName>
</protein>
<name>A0A5C4SRD3_9FLAO</name>
<keyword evidence="1" id="KW-0808">Transferase</keyword>
<dbReference type="Proteomes" id="UP000308713">
    <property type="component" value="Unassembled WGS sequence"/>
</dbReference>
<dbReference type="GO" id="GO:0016779">
    <property type="term" value="F:nucleotidyltransferase activity"/>
    <property type="evidence" value="ECO:0007669"/>
    <property type="project" value="UniProtKB-KW"/>
</dbReference>
<dbReference type="AlphaFoldDB" id="A0A5C4SRD3"/>
<comment type="caution">
    <text evidence="1">The sequence shown here is derived from an EMBL/GenBank/DDBJ whole genome shotgun (WGS) entry which is preliminary data.</text>
</comment>
<dbReference type="Gene3D" id="3.10.450.360">
    <property type="match status" value="1"/>
</dbReference>
<keyword evidence="2" id="KW-1185">Reference proteome</keyword>
<dbReference type="OrthoDB" id="1428473at2"/>
<gene>
    <name evidence="1" type="ORF">FGF67_01940</name>
</gene>
<dbReference type="EMBL" id="VDCS01000002">
    <property type="protein sequence ID" value="TNJ46409.1"/>
    <property type="molecule type" value="Genomic_DNA"/>
</dbReference>
<sequence>MKTIVNIFIGLVISSSLSAQTVNLPETLIDINYKYIASQNTNNAQNHVKLLEDEVLNFNHKEELFDQYDDAHDVYTVSFNIPKGKIIAAYNKNGKIIRTIEKYSDVRLPLEVMQAISKRFPNWGIIEDAYLIKYHCEADSLNQEYKIKIKNQDQILIVKTDEKGLFI</sequence>
<evidence type="ECO:0000313" key="1">
    <source>
        <dbReference type="EMBL" id="TNJ46409.1"/>
    </source>
</evidence>
<organism evidence="1 2">
    <name type="scientific">Allotamlana fucoidanivorans</name>
    <dbReference type="NCBI Taxonomy" id="2583814"/>
    <lineage>
        <taxon>Bacteria</taxon>
        <taxon>Pseudomonadati</taxon>
        <taxon>Bacteroidota</taxon>
        <taxon>Flavobacteriia</taxon>
        <taxon>Flavobacteriales</taxon>
        <taxon>Flavobacteriaceae</taxon>
        <taxon>Allotamlana</taxon>
    </lineage>
</organism>
<dbReference type="RefSeq" id="WP_139694780.1">
    <property type="nucleotide sequence ID" value="NZ_CP074074.1"/>
</dbReference>
<evidence type="ECO:0000313" key="2">
    <source>
        <dbReference type="Proteomes" id="UP000308713"/>
    </source>
</evidence>
<dbReference type="SUPFAM" id="SSF160574">
    <property type="entry name" value="BT0923-like"/>
    <property type="match status" value="1"/>
</dbReference>
<proteinExistence type="predicted"/>
<accession>A0A5C4SRD3</accession>
<reference evidence="1 2" key="1">
    <citation type="submission" date="2019-05" db="EMBL/GenBank/DDBJ databases">
        <title>Tamlana fucoidanivorans sp. nov., isolated from the surface of algae collected from Fujian province in China.</title>
        <authorList>
            <person name="Li J."/>
        </authorList>
    </citation>
    <scope>NUCLEOTIDE SEQUENCE [LARGE SCALE GENOMIC DNA]</scope>
    <source>
        <strain evidence="1 2">CW2-9</strain>
    </source>
</reference>